<dbReference type="PANTHER" id="PTHR11986:SF79">
    <property type="entry name" value="ACETYLORNITHINE AMINOTRANSFERASE, MITOCHONDRIAL"/>
    <property type="match status" value="1"/>
</dbReference>
<evidence type="ECO:0000313" key="9">
    <source>
        <dbReference type="Proteomes" id="UP001589733"/>
    </source>
</evidence>
<keyword evidence="5 6" id="KW-0663">Pyridoxal phosphate</keyword>
<feature type="binding site" evidence="6">
    <location>
        <position position="313"/>
    </location>
    <ligand>
        <name>substrate</name>
    </ligand>
</feature>
<comment type="similarity">
    <text evidence="6">Belongs to the class-III pyridoxal-phosphate-dependent aminotransferase family. LysJ subfamily.</text>
</comment>
<comment type="function">
    <text evidence="6">Catalyzes the transfer of the amino group of L-glutamate to [LysW]-aminoadipate 6-semialdehyde, generating [LysW]-gamma-L-lysine.</text>
</comment>
<keyword evidence="6" id="KW-0457">Lysine biosynthesis</keyword>
<dbReference type="PANTHER" id="PTHR11986">
    <property type="entry name" value="AMINOTRANSFERASE CLASS III"/>
    <property type="match status" value="1"/>
</dbReference>
<feature type="binding site" evidence="6">
    <location>
        <begin position="121"/>
        <end position="122"/>
    </location>
    <ligand>
        <name>pyridoxal 5'-phosphate</name>
        <dbReference type="ChEBI" id="CHEBI:597326"/>
    </ligand>
</feature>
<keyword evidence="4 6" id="KW-0808">Transferase</keyword>
<dbReference type="SUPFAM" id="SSF53383">
    <property type="entry name" value="PLP-dependent transferases"/>
    <property type="match status" value="1"/>
</dbReference>
<evidence type="ECO:0000256" key="7">
    <source>
        <dbReference type="SAM" id="MobiDB-lite"/>
    </source>
</evidence>
<dbReference type="Pfam" id="PF00202">
    <property type="entry name" value="Aminotran_3"/>
    <property type="match status" value="1"/>
</dbReference>
<feature type="binding site" evidence="6">
    <location>
        <position position="314"/>
    </location>
    <ligand>
        <name>pyridoxal 5'-phosphate</name>
        <dbReference type="ChEBI" id="CHEBI:597326"/>
    </ligand>
</feature>
<evidence type="ECO:0000256" key="4">
    <source>
        <dbReference type="ARBA" id="ARBA00022679"/>
    </source>
</evidence>
<comment type="cofactor">
    <cofactor evidence="6">
        <name>pyridoxal 5'-phosphate</name>
        <dbReference type="ChEBI" id="CHEBI:597326"/>
    </cofactor>
    <text evidence="6">Binds 1 pyridoxal phosphate per subunit.</text>
</comment>
<dbReference type="Gene3D" id="3.90.1150.10">
    <property type="entry name" value="Aspartate Aminotransferase, domain 1"/>
    <property type="match status" value="1"/>
</dbReference>
<feature type="region of interest" description="Disordered" evidence="7">
    <location>
        <begin position="1"/>
        <end position="22"/>
    </location>
</feature>
<protein>
    <recommendedName>
        <fullName evidence="6">[LysW]-aminoadipate semialdehyde transaminase</fullName>
        <ecNumber evidence="6">2.6.1.118</ecNumber>
    </recommendedName>
</protein>
<dbReference type="EMBL" id="JBHLYR010000060">
    <property type="protein sequence ID" value="MFB9994238.1"/>
    <property type="molecule type" value="Genomic_DNA"/>
</dbReference>
<name>A0ABV6B757_9DEIO</name>
<dbReference type="EC" id="2.6.1.118" evidence="6"/>
<gene>
    <name evidence="6" type="primary">lysJ</name>
    <name evidence="8" type="ORF">ACFFLM_19975</name>
</gene>
<evidence type="ECO:0000256" key="3">
    <source>
        <dbReference type="ARBA" id="ARBA00022605"/>
    </source>
</evidence>
<dbReference type="InterPro" id="IPR015424">
    <property type="entry name" value="PyrdxlP-dep_Trfase"/>
</dbReference>
<keyword evidence="1 6" id="KW-0963">Cytoplasm</keyword>
<dbReference type="InterPro" id="IPR005814">
    <property type="entry name" value="Aminotrans_3"/>
</dbReference>
<keyword evidence="2 6" id="KW-0032">Aminotransferase</keyword>
<organism evidence="8 9">
    <name type="scientific">Deinococcus oregonensis</name>
    <dbReference type="NCBI Taxonomy" id="1805970"/>
    <lineage>
        <taxon>Bacteria</taxon>
        <taxon>Thermotogati</taxon>
        <taxon>Deinococcota</taxon>
        <taxon>Deinococci</taxon>
        <taxon>Deinococcales</taxon>
        <taxon>Deinococcaceae</taxon>
        <taxon>Deinococcus</taxon>
    </lineage>
</organism>
<dbReference type="InterPro" id="IPR015422">
    <property type="entry name" value="PyrdxlP-dep_Trfase_small"/>
</dbReference>
<dbReference type="RefSeq" id="WP_380014622.1">
    <property type="nucleotide sequence ID" value="NZ_JBHLYR010000060.1"/>
</dbReference>
<feature type="binding site" evidence="6">
    <location>
        <begin position="235"/>
        <end position="238"/>
    </location>
    <ligand>
        <name>pyridoxal 5'-phosphate</name>
        <dbReference type="ChEBI" id="CHEBI:597326"/>
    </ligand>
</feature>
<keyword evidence="3 6" id="KW-0028">Amino-acid biosynthesis</keyword>
<evidence type="ECO:0000313" key="8">
    <source>
        <dbReference type="EMBL" id="MFB9994238.1"/>
    </source>
</evidence>
<proteinExistence type="inferred from homology"/>
<dbReference type="InterPro" id="IPR050103">
    <property type="entry name" value="Class-III_PLP-dep_AT"/>
</dbReference>
<comment type="subcellular location">
    <subcellularLocation>
        <location evidence="6">Cytoplasm</location>
    </subcellularLocation>
</comment>
<dbReference type="InterPro" id="IPR037537">
    <property type="entry name" value="LysJ"/>
</dbReference>
<comment type="catalytic activity">
    <reaction evidence="6">
        <text>[amino-group carrier protein]-C-terminal-gamma-(L-lysyl)-L-glutamate + 2-oxoglutarate = [amino-group carrier protein]-C-terminal-N-(1-carboxy-5-oxopentan-1-yl)-L-glutamine + L-glutamate</text>
        <dbReference type="Rhea" id="RHEA:41952"/>
        <dbReference type="Rhea" id="RHEA-COMP:9714"/>
        <dbReference type="Rhea" id="RHEA-COMP:9715"/>
        <dbReference type="ChEBI" id="CHEBI:16810"/>
        <dbReference type="ChEBI" id="CHEBI:29985"/>
        <dbReference type="ChEBI" id="CHEBI:78501"/>
        <dbReference type="ChEBI" id="CHEBI:78526"/>
        <dbReference type="EC" id="2.6.1.118"/>
    </reaction>
</comment>
<reference evidence="8 9" key="1">
    <citation type="submission" date="2024-09" db="EMBL/GenBank/DDBJ databases">
        <authorList>
            <person name="Sun Q."/>
            <person name="Mori K."/>
        </authorList>
    </citation>
    <scope>NUCLEOTIDE SEQUENCE [LARGE SCALE GENOMIC DNA]</scope>
    <source>
        <strain evidence="8 9">JCM 13503</strain>
    </source>
</reference>
<evidence type="ECO:0000256" key="1">
    <source>
        <dbReference type="ARBA" id="ARBA00022490"/>
    </source>
</evidence>
<feature type="binding site" evidence="6">
    <location>
        <position position="151"/>
    </location>
    <ligand>
        <name>substrate</name>
    </ligand>
</feature>
<comment type="caution">
    <text evidence="8">The sequence shown here is derived from an EMBL/GenBank/DDBJ whole genome shotgun (WGS) entry which is preliminary data.</text>
</comment>
<dbReference type="PIRSF" id="PIRSF000521">
    <property type="entry name" value="Transaminase_4ab_Lys_Orn"/>
    <property type="match status" value="1"/>
</dbReference>
<dbReference type="GO" id="GO:0008483">
    <property type="term" value="F:transaminase activity"/>
    <property type="evidence" value="ECO:0007669"/>
    <property type="project" value="UniProtKB-KW"/>
</dbReference>
<dbReference type="Gene3D" id="3.40.640.10">
    <property type="entry name" value="Type I PLP-dependent aspartate aminotransferase-like (Major domain)"/>
    <property type="match status" value="1"/>
</dbReference>
<dbReference type="CDD" id="cd00610">
    <property type="entry name" value="OAT_like"/>
    <property type="match status" value="1"/>
</dbReference>
<evidence type="ECO:0000256" key="5">
    <source>
        <dbReference type="ARBA" id="ARBA00022898"/>
    </source>
</evidence>
<dbReference type="HAMAP" id="MF_02084">
    <property type="entry name" value="LysJ_aminotrans_3"/>
    <property type="match status" value="1"/>
</dbReference>
<keyword evidence="9" id="KW-1185">Reference proteome</keyword>
<evidence type="ECO:0000256" key="6">
    <source>
        <dbReference type="HAMAP-Rule" id="MF_02084"/>
    </source>
</evidence>
<feature type="binding site" evidence="6">
    <location>
        <position position="148"/>
    </location>
    <ligand>
        <name>pyridoxal 5'-phosphate</name>
        <dbReference type="ChEBI" id="CHEBI:597326"/>
    </ligand>
</feature>
<comment type="subunit">
    <text evidence="6">Homodimer.</text>
</comment>
<accession>A0ABV6B757</accession>
<dbReference type="InterPro" id="IPR015421">
    <property type="entry name" value="PyrdxlP-dep_Trfase_major"/>
</dbReference>
<evidence type="ECO:0000256" key="2">
    <source>
        <dbReference type="ARBA" id="ARBA00022576"/>
    </source>
</evidence>
<comment type="pathway">
    <text evidence="6">Amino-acid biosynthesis; L-lysine biosynthesis via AAA pathway; L-lysine from L-alpha-aminoadipate (Thermus route): step 4/5.</text>
</comment>
<feature type="modified residue" description="N6-(pyridoxal phosphate)lysine" evidence="6">
    <location>
        <position position="285"/>
    </location>
</feature>
<dbReference type="Proteomes" id="UP001589733">
    <property type="component" value="Unassembled WGS sequence"/>
</dbReference>
<sequence>MTVQDPIQTEQTHTNTASNWLSAENRHDSGVYSKHQVVMVRGKGSNVWDENGREYIDCVGGYGVATIGHSHPDVVQAIRDQADTLLVMPQSLPNDKRAEFLTELVSVLPEGLDRVFLCNSGTEAMEAAKKFAITATGRQHFVSMKRGFSGRSLGALALTWEPKYREPFGDAVDNKNVSFVTYGNIEELRAAITEDTAAVILEPVQGEGGVRPANAEFIRAARQITREKGALLIMDEIQTGFCRTGKMFAVEHFCAESCQDADGIRCGCNVAADCLVKPDGMTLAKAMAGGVPIGAFVMTGDVADKMPKGGHGTTFGGNPLSMAAGVAAIRAMKNEGMAEQARVKGEYFMEKLRAIKSSKIREVRGLGLMIGVELKEKSAPYIEAMEHQEGVLALQATPLVVRFLPPAVITTEQIDSVVAAFERVLNSVNPRAERVAQLSGAQVADQAGEKQSE</sequence>